<protein>
    <submittedName>
        <fullName evidence="2">Uncharacterized protein</fullName>
    </submittedName>
</protein>
<evidence type="ECO:0000256" key="1">
    <source>
        <dbReference type="SAM" id="MobiDB-lite"/>
    </source>
</evidence>
<sequence length="51" mass="5246">MSAGAPRPRKAATPSVPAGAPVLLPSEDHEPPLFPRAFAATTTERAHLASV</sequence>
<proteinExistence type="predicted"/>
<accession>A0ABV1UHR5</accession>
<dbReference type="EMBL" id="JBEPAZ010000055">
    <property type="protein sequence ID" value="MER6433258.1"/>
    <property type="molecule type" value="Genomic_DNA"/>
</dbReference>
<dbReference type="Proteomes" id="UP001470023">
    <property type="component" value="Unassembled WGS sequence"/>
</dbReference>
<keyword evidence="3" id="KW-1185">Reference proteome</keyword>
<evidence type="ECO:0000313" key="3">
    <source>
        <dbReference type="Proteomes" id="UP001470023"/>
    </source>
</evidence>
<feature type="region of interest" description="Disordered" evidence="1">
    <location>
        <begin position="1"/>
        <end position="29"/>
    </location>
</feature>
<reference evidence="2 3" key="1">
    <citation type="submission" date="2024-06" db="EMBL/GenBank/DDBJ databases">
        <title>The Natural Products Discovery Center: Release of the First 8490 Sequenced Strains for Exploring Actinobacteria Biosynthetic Diversity.</title>
        <authorList>
            <person name="Kalkreuter E."/>
            <person name="Kautsar S.A."/>
            <person name="Yang D."/>
            <person name="Bader C.D."/>
            <person name="Teijaro C.N."/>
            <person name="Fluegel L."/>
            <person name="Davis C.M."/>
            <person name="Simpson J.R."/>
            <person name="Lauterbach L."/>
            <person name="Steele A.D."/>
            <person name="Gui C."/>
            <person name="Meng S."/>
            <person name="Li G."/>
            <person name="Viehrig K."/>
            <person name="Ye F."/>
            <person name="Su P."/>
            <person name="Kiefer A.F."/>
            <person name="Nichols A."/>
            <person name="Cepeda A.J."/>
            <person name="Yan W."/>
            <person name="Fan B."/>
            <person name="Jiang Y."/>
            <person name="Adhikari A."/>
            <person name="Zheng C.-J."/>
            <person name="Schuster L."/>
            <person name="Cowan T.M."/>
            <person name="Smanski M.J."/>
            <person name="Chevrette M.G."/>
            <person name="De Carvalho L.P.S."/>
            <person name="Shen B."/>
        </authorList>
    </citation>
    <scope>NUCLEOTIDE SEQUENCE [LARGE SCALE GENOMIC DNA]</scope>
    <source>
        <strain evidence="2 3">NPDC001166</strain>
    </source>
</reference>
<evidence type="ECO:0000313" key="2">
    <source>
        <dbReference type="EMBL" id="MER6433258.1"/>
    </source>
</evidence>
<gene>
    <name evidence="2" type="ORF">ABT272_36875</name>
</gene>
<dbReference type="RefSeq" id="WP_185091447.1">
    <property type="nucleotide sequence ID" value="NZ_JBEPAZ010000055.1"/>
</dbReference>
<organism evidence="2 3">
    <name type="scientific">Streptomyces sp. 900105245</name>
    <dbReference type="NCBI Taxonomy" id="3154379"/>
    <lineage>
        <taxon>Bacteria</taxon>
        <taxon>Bacillati</taxon>
        <taxon>Actinomycetota</taxon>
        <taxon>Actinomycetes</taxon>
        <taxon>Kitasatosporales</taxon>
        <taxon>Streptomycetaceae</taxon>
        <taxon>Streptomyces</taxon>
    </lineage>
</organism>
<comment type="caution">
    <text evidence="2">The sequence shown here is derived from an EMBL/GenBank/DDBJ whole genome shotgun (WGS) entry which is preliminary data.</text>
</comment>
<name>A0ABV1UHR5_9ACTN</name>